<evidence type="ECO:0000256" key="4">
    <source>
        <dbReference type="HAMAP-Rule" id="MF_00220"/>
    </source>
</evidence>
<gene>
    <name evidence="4" type="primary">pyrC</name>
    <name evidence="6" type="ORF">P0O15_08145</name>
</gene>
<dbReference type="PROSITE" id="PS00483">
    <property type="entry name" value="DIHYDROOROTASE_2"/>
    <property type="match status" value="1"/>
</dbReference>
<evidence type="ECO:0000313" key="7">
    <source>
        <dbReference type="Proteomes" id="UP001220010"/>
    </source>
</evidence>
<keyword evidence="3 4" id="KW-0665">Pyrimidine biosynthesis</keyword>
<dbReference type="PANTHER" id="PTHR43668:SF2">
    <property type="entry name" value="ALLANTOINASE"/>
    <property type="match status" value="1"/>
</dbReference>
<comment type="caution">
    <text evidence="4">Lacks conserved residue(s) required for the propagation of feature annotation.</text>
</comment>
<comment type="similarity">
    <text evidence="4">Belongs to the metallo-dependent hydrolases superfamily. DHOase family. Class I DHOase subfamily.</text>
</comment>
<evidence type="ECO:0000256" key="2">
    <source>
        <dbReference type="ARBA" id="ARBA00022801"/>
    </source>
</evidence>
<dbReference type="GO" id="GO:0004151">
    <property type="term" value="F:dihydroorotase activity"/>
    <property type="evidence" value="ECO:0007669"/>
    <property type="project" value="UniProtKB-EC"/>
</dbReference>
<dbReference type="SUPFAM" id="SSF51556">
    <property type="entry name" value="Metallo-dependent hydrolases"/>
    <property type="match status" value="1"/>
</dbReference>
<dbReference type="Gene3D" id="3.20.20.140">
    <property type="entry name" value="Metal-dependent hydrolases"/>
    <property type="match status" value="1"/>
</dbReference>
<sequence>MTGMDRVVRGGRVYVDGRLQSLDVWIRDGKIASLGGDHHAEETIEGRGMIVLPGAIDIHVHFRDPGYTFKEDWETGSTSAAAGGVTAVVDQPNTNPPTVDGPSYRMKLEIAERRSVVDFCLNGGPGDVKRLADLGASAIGEIFTYDHSGEELRRILEATAKAGLLPTIHAEDPGVIRESSEPLRDGREPELYSSARPNLAEAKAIEAALSIAERLHICHLSTSEGLDHIRAAKGRGKMATCEVAPHHLLFTKRDWRRQGTFLKMNPPLRDLRDRDALWEGLRKGEIDAIASDHAPHLPEEKRDEIWDAPPGVPGVETMLPLMLMAVRSNLISLERVVDALSKRPAEIMGLSSKGGISRGKDADLVVIDPRGASDIRADRLHSGAEWTPYEGRRAIFPRITMIRGEVVFADGELLAKPGFGRNLPGPRLQRSGKRSEG</sequence>
<dbReference type="PANTHER" id="PTHR43668">
    <property type="entry name" value="ALLANTOINASE"/>
    <property type="match status" value="1"/>
</dbReference>
<keyword evidence="7" id="KW-1185">Reference proteome</keyword>
<keyword evidence="4" id="KW-0862">Zinc</keyword>
<feature type="domain" description="Amidohydrolase-related" evidence="5">
    <location>
        <begin position="50"/>
        <end position="374"/>
    </location>
</feature>
<evidence type="ECO:0000256" key="3">
    <source>
        <dbReference type="ARBA" id="ARBA00022975"/>
    </source>
</evidence>
<dbReference type="Pfam" id="PF01979">
    <property type="entry name" value="Amidohydro_1"/>
    <property type="match status" value="1"/>
</dbReference>
<dbReference type="InterPro" id="IPR006680">
    <property type="entry name" value="Amidohydro-rel"/>
</dbReference>
<comment type="catalytic activity">
    <reaction evidence="4">
        <text>(S)-dihydroorotate + H2O = N-carbamoyl-L-aspartate + H(+)</text>
        <dbReference type="Rhea" id="RHEA:24296"/>
        <dbReference type="ChEBI" id="CHEBI:15377"/>
        <dbReference type="ChEBI" id="CHEBI:15378"/>
        <dbReference type="ChEBI" id="CHEBI:30864"/>
        <dbReference type="ChEBI" id="CHEBI:32814"/>
        <dbReference type="EC" id="3.5.2.3"/>
    </reaction>
</comment>
<dbReference type="Proteomes" id="UP001220010">
    <property type="component" value="Unassembled WGS sequence"/>
</dbReference>
<evidence type="ECO:0000259" key="5">
    <source>
        <dbReference type="Pfam" id="PF01979"/>
    </source>
</evidence>
<dbReference type="NCBIfam" id="TIGR00857">
    <property type="entry name" value="pyrC_multi"/>
    <property type="match status" value="1"/>
</dbReference>
<organism evidence="6 7">
    <name type="scientific">Candidatus Methanocrinis natronophilus</name>
    <dbReference type="NCBI Taxonomy" id="3033396"/>
    <lineage>
        <taxon>Archaea</taxon>
        <taxon>Methanobacteriati</taxon>
        <taxon>Methanobacteriota</taxon>
        <taxon>Stenosarchaea group</taxon>
        <taxon>Methanomicrobia</taxon>
        <taxon>Methanotrichales</taxon>
        <taxon>Methanotrichaceae</taxon>
        <taxon>Methanocrinis</taxon>
    </lineage>
</organism>
<dbReference type="InterPro" id="IPR050138">
    <property type="entry name" value="DHOase/Allantoinase_Hydrolase"/>
</dbReference>
<keyword evidence="2 4" id="KW-0378">Hydrolase</keyword>
<dbReference type="PROSITE" id="PS00482">
    <property type="entry name" value="DIHYDROOROTASE_1"/>
    <property type="match status" value="1"/>
</dbReference>
<feature type="binding site" evidence="4">
    <location>
        <position position="296"/>
    </location>
    <ligand>
        <name>substrate</name>
    </ligand>
</feature>
<comment type="cofactor">
    <cofactor evidence="4">
        <name>Zn(2+)</name>
        <dbReference type="ChEBI" id="CHEBI:29105"/>
    </cofactor>
    <text evidence="4">Binds 2 Zn(2+) ions per subunit.</text>
</comment>
<dbReference type="EMBL" id="JARFPK010000028">
    <property type="protein sequence ID" value="MDF0591137.1"/>
    <property type="molecule type" value="Genomic_DNA"/>
</dbReference>
<keyword evidence="1 4" id="KW-0479">Metal-binding</keyword>
<dbReference type="InterPro" id="IPR004722">
    <property type="entry name" value="DHOase"/>
</dbReference>
<dbReference type="Gene3D" id="2.30.40.10">
    <property type="entry name" value="Urease, subunit C, domain 1"/>
    <property type="match status" value="1"/>
</dbReference>
<dbReference type="RefSeq" id="WP_316966879.1">
    <property type="nucleotide sequence ID" value="NZ_JARFPK010000028.1"/>
</dbReference>
<comment type="caution">
    <text evidence="6">The sequence shown here is derived from an EMBL/GenBank/DDBJ whole genome shotgun (WGS) entry which is preliminary data.</text>
</comment>
<dbReference type="EC" id="3.5.2.3" evidence="4"/>
<feature type="binding site" evidence="4">
    <location>
        <position position="61"/>
    </location>
    <ligand>
        <name>Zn(2+)</name>
        <dbReference type="ChEBI" id="CHEBI:29105"/>
        <label>1</label>
    </ligand>
</feature>
<dbReference type="HAMAP" id="MF_00220_A">
    <property type="entry name" value="PyrC_classI_A"/>
    <property type="match status" value="1"/>
</dbReference>
<feature type="binding site" evidence="4">
    <location>
        <position position="141"/>
    </location>
    <ligand>
        <name>Zn(2+)</name>
        <dbReference type="ChEBI" id="CHEBI:29105"/>
        <label>1</label>
    </ligand>
</feature>
<feature type="binding site" evidence="4">
    <location>
        <position position="169"/>
    </location>
    <ligand>
        <name>Zn(2+)</name>
        <dbReference type="ChEBI" id="CHEBI:29105"/>
        <label>2</label>
    </ligand>
</feature>
<accession>A0ABT5X8X3</accession>
<feature type="binding site" evidence="4">
    <location>
        <position position="141"/>
    </location>
    <ligand>
        <name>Zn(2+)</name>
        <dbReference type="ChEBI" id="CHEBI:29105"/>
        <label>2</label>
    </ligand>
</feature>
<name>A0ABT5X8X3_9EURY</name>
<dbReference type="InterPro" id="IPR032466">
    <property type="entry name" value="Metal_Hydrolase"/>
</dbReference>
<proteinExistence type="inferred from homology"/>
<dbReference type="InterPro" id="IPR002195">
    <property type="entry name" value="Dihydroorotase_CS"/>
</dbReference>
<dbReference type="SUPFAM" id="SSF51338">
    <property type="entry name" value="Composite domain of metallo-dependent hydrolases"/>
    <property type="match status" value="1"/>
</dbReference>
<protein>
    <recommendedName>
        <fullName evidence="4">Dihydroorotase</fullName>
        <shortName evidence="4">DHOase</shortName>
        <ecNumber evidence="4">3.5.2.3</ecNumber>
    </recommendedName>
</protein>
<dbReference type="InterPro" id="IPR011059">
    <property type="entry name" value="Metal-dep_hydrolase_composite"/>
</dbReference>
<evidence type="ECO:0000256" key="1">
    <source>
        <dbReference type="ARBA" id="ARBA00022723"/>
    </source>
</evidence>
<dbReference type="NCBIfam" id="NF002668">
    <property type="entry name" value="PRK02382.1"/>
    <property type="match status" value="1"/>
</dbReference>
<reference evidence="6 7" key="1">
    <citation type="submission" date="2023-03" db="EMBL/GenBank/DDBJ databases">
        <title>WGS of Methanotrichaceae archaeon Mx.</title>
        <authorList>
            <person name="Sorokin D.Y."/>
            <person name="Merkel A.Y."/>
        </authorList>
    </citation>
    <scope>NUCLEOTIDE SEQUENCE [LARGE SCALE GENOMIC DNA]</scope>
    <source>
        <strain evidence="6 7">Mx</strain>
    </source>
</reference>
<feature type="binding site" evidence="4">
    <location>
        <begin position="310"/>
        <end position="311"/>
    </location>
    <ligand>
        <name>substrate</name>
    </ligand>
</feature>
<evidence type="ECO:0000313" key="6">
    <source>
        <dbReference type="EMBL" id="MDF0591137.1"/>
    </source>
</evidence>
<feature type="binding site" evidence="4">
    <location>
        <position position="219"/>
    </location>
    <ligand>
        <name>Zn(2+)</name>
        <dbReference type="ChEBI" id="CHEBI:29105"/>
        <label>2</label>
    </ligand>
</feature>
<feature type="binding site" evidence="4">
    <location>
        <position position="59"/>
    </location>
    <ligand>
        <name>Zn(2+)</name>
        <dbReference type="ChEBI" id="CHEBI:29105"/>
        <label>1</label>
    </ligand>
</feature>
<feature type="binding site" evidence="4">
    <location>
        <position position="93"/>
    </location>
    <ligand>
        <name>substrate</name>
    </ligand>
</feature>
<comment type="function">
    <text evidence="4">Catalyzes the reversible cyclization of carbamoyl aspartate to dihydroorotate.</text>
</comment>
<feature type="binding site" evidence="4">
    <location>
        <begin position="61"/>
        <end position="63"/>
    </location>
    <ligand>
        <name>substrate</name>
    </ligand>
</feature>
<feature type="binding site" evidence="4">
    <location>
        <position position="292"/>
    </location>
    <ligand>
        <name>Zn(2+)</name>
        <dbReference type="ChEBI" id="CHEBI:29105"/>
        <label>1</label>
    </ligand>
</feature>
<feature type="active site" evidence="4">
    <location>
        <position position="292"/>
    </location>
</feature>
<dbReference type="CDD" id="cd01318">
    <property type="entry name" value="DHOase_IIb"/>
    <property type="match status" value="1"/>
</dbReference>
<comment type="pathway">
    <text evidence="4">Pyrimidine metabolism; UMP biosynthesis via de novo pathway; (S)-dihydroorotate from bicarbonate: step 3/3.</text>
</comment>